<accession>A0A151TLQ1</accession>
<proteinExistence type="predicted"/>
<name>A0A151TLQ1_CAJCA</name>
<dbReference type="EMBL" id="CM003606">
    <property type="protein sequence ID" value="KYP67984.1"/>
    <property type="molecule type" value="Genomic_DNA"/>
</dbReference>
<dbReference type="Gramene" id="C.cajan_20972.t">
    <property type="protein sequence ID" value="C.cajan_20972.t.cds1"/>
    <property type="gene ID" value="C.cajan_20972"/>
</dbReference>
<organism evidence="1 2">
    <name type="scientific">Cajanus cajan</name>
    <name type="common">Pigeon pea</name>
    <name type="synonym">Cajanus indicus</name>
    <dbReference type="NCBI Taxonomy" id="3821"/>
    <lineage>
        <taxon>Eukaryota</taxon>
        <taxon>Viridiplantae</taxon>
        <taxon>Streptophyta</taxon>
        <taxon>Embryophyta</taxon>
        <taxon>Tracheophyta</taxon>
        <taxon>Spermatophyta</taxon>
        <taxon>Magnoliopsida</taxon>
        <taxon>eudicotyledons</taxon>
        <taxon>Gunneridae</taxon>
        <taxon>Pentapetalae</taxon>
        <taxon>rosids</taxon>
        <taxon>fabids</taxon>
        <taxon>Fabales</taxon>
        <taxon>Fabaceae</taxon>
        <taxon>Papilionoideae</taxon>
        <taxon>50 kb inversion clade</taxon>
        <taxon>NPAAA clade</taxon>
        <taxon>indigoferoid/millettioid clade</taxon>
        <taxon>Phaseoleae</taxon>
        <taxon>Cajanus</taxon>
    </lineage>
</organism>
<dbReference type="Proteomes" id="UP000075243">
    <property type="component" value="Chromosome 4"/>
</dbReference>
<protein>
    <submittedName>
        <fullName evidence="1">Uncharacterized protein</fullName>
    </submittedName>
</protein>
<dbReference type="AlphaFoldDB" id="A0A151TLQ1"/>
<gene>
    <name evidence="1" type="ORF">KK1_021601</name>
</gene>
<keyword evidence="2" id="KW-1185">Reference proteome</keyword>
<evidence type="ECO:0000313" key="2">
    <source>
        <dbReference type="Proteomes" id="UP000075243"/>
    </source>
</evidence>
<sequence>MTTNLSKAVCKILKGARNLPITTLVKCIYARLVEYFGTRLGQANAEFTVGQRYCPKLMDAMQNN</sequence>
<reference evidence="1 2" key="1">
    <citation type="journal article" date="2012" name="Nat. Biotechnol.">
        <title>Draft genome sequence of pigeonpea (Cajanus cajan), an orphan legume crop of resource-poor farmers.</title>
        <authorList>
            <person name="Varshney R.K."/>
            <person name="Chen W."/>
            <person name="Li Y."/>
            <person name="Bharti A.K."/>
            <person name="Saxena R.K."/>
            <person name="Schlueter J.A."/>
            <person name="Donoghue M.T."/>
            <person name="Azam S."/>
            <person name="Fan G."/>
            <person name="Whaley A.M."/>
            <person name="Farmer A.D."/>
            <person name="Sheridan J."/>
            <person name="Iwata A."/>
            <person name="Tuteja R."/>
            <person name="Penmetsa R.V."/>
            <person name="Wu W."/>
            <person name="Upadhyaya H.D."/>
            <person name="Yang S.P."/>
            <person name="Shah T."/>
            <person name="Saxena K.B."/>
            <person name="Michael T."/>
            <person name="McCombie W.R."/>
            <person name="Yang B."/>
            <person name="Zhang G."/>
            <person name="Yang H."/>
            <person name="Wang J."/>
            <person name="Spillane C."/>
            <person name="Cook D.R."/>
            <person name="May G.D."/>
            <person name="Xu X."/>
            <person name="Jackson S.A."/>
        </authorList>
    </citation>
    <scope>NUCLEOTIDE SEQUENCE [LARGE SCALE GENOMIC DNA]</scope>
    <source>
        <strain evidence="2">cv. Asha</strain>
    </source>
</reference>
<evidence type="ECO:0000313" key="1">
    <source>
        <dbReference type="EMBL" id="KYP67984.1"/>
    </source>
</evidence>